<protein>
    <submittedName>
        <fullName evidence="1">Uncharacterized protein</fullName>
    </submittedName>
</protein>
<reference evidence="1" key="1">
    <citation type="submission" date="2014-09" db="EMBL/GenBank/DDBJ databases">
        <authorList>
            <person name="Magalhaes I.L.F."/>
            <person name="Oliveira U."/>
            <person name="Santos F.R."/>
            <person name="Vidigal T.H.D.A."/>
            <person name="Brescovit A.D."/>
            <person name="Santos A.J."/>
        </authorList>
    </citation>
    <scope>NUCLEOTIDE SEQUENCE</scope>
    <source>
        <tissue evidence="1">Shoot tissue taken approximately 20 cm above the soil surface</tissue>
    </source>
</reference>
<evidence type="ECO:0000313" key="1">
    <source>
        <dbReference type="EMBL" id="JAD29610.1"/>
    </source>
</evidence>
<dbReference type="AlphaFoldDB" id="A0A0A8YYT5"/>
<sequence length="45" mass="5043">MALTDIVKSNGFTELNHKADDIVIYLESYIATPPHKSTKGYNMSK</sequence>
<proteinExistence type="predicted"/>
<dbReference type="EMBL" id="GBRH01268285">
    <property type="protein sequence ID" value="JAD29610.1"/>
    <property type="molecule type" value="Transcribed_RNA"/>
</dbReference>
<name>A0A0A8YYT5_ARUDO</name>
<reference evidence="1" key="2">
    <citation type="journal article" date="2015" name="Data Brief">
        <title>Shoot transcriptome of the giant reed, Arundo donax.</title>
        <authorList>
            <person name="Barrero R.A."/>
            <person name="Guerrero F.D."/>
            <person name="Moolhuijzen P."/>
            <person name="Goolsby J.A."/>
            <person name="Tidwell J."/>
            <person name="Bellgard S.E."/>
            <person name="Bellgard M.I."/>
        </authorList>
    </citation>
    <scope>NUCLEOTIDE SEQUENCE</scope>
    <source>
        <tissue evidence="1">Shoot tissue taken approximately 20 cm above the soil surface</tissue>
    </source>
</reference>
<organism evidence="1">
    <name type="scientific">Arundo donax</name>
    <name type="common">Giant reed</name>
    <name type="synonym">Donax arundinaceus</name>
    <dbReference type="NCBI Taxonomy" id="35708"/>
    <lineage>
        <taxon>Eukaryota</taxon>
        <taxon>Viridiplantae</taxon>
        <taxon>Streptophyta</taxon>
        <taxon>Embryophyta</taxon>
        <taxon>Tracheophyta</taxon>
        <taxon>Spermatophyta</taxon>
        <taxon>Magnoliopsida</taxon>
        <taxon>Liliopsida</taxon>
        <taxon>Poales</taxon>
        <taxon>Poaceae</taxon>
        <taxon>PACMAD clade</taxon>
        <taxon>Arundinoideae</taxon>
        <taxon>Arundineae</taxon>
        <taxon>Arundo</taxon>
    </lineage>
</organism>
<accession>A0A0A8YYT5</accession>